<dbReference type="Proteomes" id="UP000094329">
    <property type="component" value="Unassembled WGS sequence"/>
</dbReference>
<keyword evidence="2" id="KW-1185">Reference proteome</keyword>
<accession>A0ABX3A7E5</accession>
<proteinExistence type="predicted"/>
<sequence>MQGCAMLIIYQGEVIDFSKSIRVSVKQDLLTFHGTNEDKFLRLGSEHIKAAETVVDYIYHSYQEGYKSLNLSSYLSSARFTEQKPSESMTYTYGIVKNL</sequence>
<organism evidence="1 2">
    <name type="scientific">Piscirickettsia litoralis</name>
    <dbReference type="NCBI Taxonomy" id="1891921"/>
    <lineage>
        <taxon>Bacteria</taxon>
        <taxon>Pseudomonadati</taxon>
        <taxon>Pseudomonadota</taxon>
        <taxon>Gammaproteobacteria</taxon>
        <taxon>Thiotrichales</taxon>
        <taxon>Piscirickettsiaceae</taxon>
        <taxon>Piscirickettsia</taxon>
    </lineage>
</organism>
<gene>
    <name evidence="1" type="ORF">BGC07_12800</name>
</gene>
<reference evidence="1 2" key="1">
    <citation type="submission" date="2016-08" db="EMBL/GenBank/DDBJ databases">
        <title>Draft genome sequence of Candidatus Piscirickettsia litoralis, from seawater.</title>
        <authorList>
            <person name="Wan X."/>
            <person name="Lee A.J."/>
            <person name="Hou S."/>
            <person name="Donachie S.P."/>
        </authorList>
    </citation>
    <scope>NUCLEOTIDE SEQUENCE [LARGE SCALE GENOMIC DNA]</scope>
    <source>
        <strain evidence="1 2">Y2</strain>
    </source>
</reference>
<evidence type="ECO:0000313" key="2">
    <source>
        <dbReference type="Proteomes" id="UP000094329"/>
    </source>
</evidence>
<dbReference type="EMBL" id="MDTU01000001">
    <property type="protein sequence ID" value="ODN43626.1"/>
    <property type="molecule type" value="Genomic_DNA"/>
</dbReference>
<comment type="caution">
    <text evidence="1">The sequence shown here is derived from an EMBL/GenBank/DDBJ whole genome shotgun (WGS) entry which is preliminary data.</text>
</comment>
<name>A0ABX3A7E5_9GAMM</name>
<evidence type="ECO:0000313" key="1">
    <source>
        <dbReference type="EMBL" id="ODN43626.1"/>
    </source>
</evidence>
<protein>
    <submittedName>
        <fullName evidence="1">Uncharacterized protein</fullName>
    </submittedName>
</protein>